<accession>A0ABQ4AAW4</accession>
<evidence type="ECO:0000313" key="3">
    <source>
        <dbReference type="Proteomes" id="UP000631312"/>
    </source>
</evidence>
<dbReference type="EMBL" id="BOMP01000016">
    <property type="protein sequence ID" value="GIE38142.1"/>
    <property type="molecule type" value="Genomic_DNA"/>
</dbReference>
<evidence type="ECO:0000313" key="2">
    <source>
        <dbReference type="EMBL" id="GIE38142.1"/>
    </source>
</evidence>
<comment type="caution">
    <text evidence="2">The sequence shown here is derived from an EMBL/GenBank/DDBJ whole genome shotgun (WGS) entry which is preliminary data.</text>
</comment>
<name>A0ABQ4AAW4_9ACTN</name>
<feature type="transmembrane region" description="Helical" evidence="1">
    <location>
        <begin position="6"/>
        <end position="24"/>
    </location>
</feature>
<sequence>MEVVAMLTYIGALALFVALLILLFPREDPAVPPEAEQKTEAGGGDAVPTTLEGALVAQLVHGEISRAQYQAALSQLAARDDERNPLAVPGSDRPDACA</sequence>
<evidence type="ECO:0008006" key="4">
    <source>
        <dbReference type="Google" id="ProtNLM"/>
    </source>
</evidence>
<organism evidence="2 3">
    <name type="scientific">Actinoplanes lobatus</name>
    <dbReference type="NCBI Taxonomy" id="113568"/>
    <lineage>
        <taxon>Bacteria</taxon>
        <taxon>Bacillati</taxon>
        <taxon>Actinomycetota</taxon>
        <taxon>Actinomycetes</taxon>
        <taxon>Micromonosporales</taxon>
        <taxon>Micromonosporaceae</taxon>
        <taxon>Actinoplanes</taxon>
    </lineage>
</organism>
<evidence type="ECO:0000256" key="1">
    <source>
        <dbReference type="SAM" id="Phobius"/>
    </source>
</evidence>
<dbReference type="Proteomes" id="UP000631312">
    <property type="component" value="Unassembled WGS sequence"/>
</dbReference>
<keyword evidence="3" id="KW-1185">Reference proteome</keyword>
<proteinExistence type="predicted"/>
<keyword evidence="1" id="KW-0472">Membrane</keyword>
<gene>
    <name evidence="2" type="ORF">Alo02nite_10400</name>
</gene>
<keyword evidence="1" id="KW-0812">Transmembrane</keyword>
<keyword evidence="1" id="KW-1133">Transmembrane helix</keyword>
<reference evidence="2 3" key="1">
    <citation type="submission" date="2021-01" db="EMBL/GenBank/DDBJ databases">
        <title>Whole genome shotgun sequence of Actinoplanes lobatus NBRC 12513.</title>
        <authorList>
            <person name="Komaki H."/>
            <person name="Tamura T."/>
        </authorList>
    </citation>
    <scope>NUCLEOTIDE SEQUENCE [LARGE SCALE GENOMIC DNA]</scope>
    <source>
        <strain evidence="2 3">NBRC 12513</strain>
    </source>
</reference>
<protein>
    <recommendedName>
        <fullName evidence="4">SHOCT domain-containing protein</fullName>
    </recommendedName>
</protein>